<dbReference type="EMBL" id="HG994580">
    <property type="protein sequence ID" value="CAF2772279.1"/>
    <property type="molecule type" value="Genomic_DNA"/>
</dbReference>
<organism evidence="2">
    <name type="scientific">Lepeophtheirus salmonis</name>
    <name type="common">Salmon louse</name>
    <name type="synonym">Caligus salmonis</name>
    <dbReference type="NCBI Taxonomy" id="72036"/>
    <lineage>
        <taxon>Eukaryota</taxon>
        <taxon>Metazoa</taxon>
        <taxon>Ecdysozoa</taxon>
        <taxon>Arthropoda</taxon>
        <taxon>Crustacea</taxon>
        <taxon>Multicrustacea</taxon>
        <taxon>Hexanauplia</taxon>
        <taxon>Copepoda</taxon>
        <taxon>Siphonostomatoida</taxon>
        <taxon>Caligidae</taxon>
        <taxon>Lepeophtheirus</taxon>
    </lineage>
</organism>
<sequence length="188" mass="21546">MAISNFVLRQTGRALTNQGSKRCLTSTQIMRGLDDEPEGKGPWNYIWKPSPYPKTEEERIKAAYKYGMIPDDYVPIKDDGDGIGDYPDLGNSSMDSRSGYVAWDFPNLKRNYGEPIHIDFLHTMDFWGLDDTTPAQSSMIYKISCFLAYMMVCIFLMTAFPEYQVCIPMAEQQLVTSKETHYTFEPLD</sequence>
<evidence type="ECO:0000313" key="2">
    <source>
        <dbReference type="EMBL" id="ADD38932.1"/>
    </source>
</evidence>
<keyword evidence="1" id="KW-0812">Transmembrane</keyword>
<dbReference type="PANTHER" id="PTHR12840">
    <property type="entry name" value="NADH-UBIQUINONE OXIDOREDUCTASE ASHI SUBUNIT"/>
    <property type="match status" value="1"/>
</dbReference>
<protein>
    <submittedName>
        <fullName evidence="2">NADH dehydrogenase 1 beta subcomplex subunit 8, mitochondrial</fullName>
    </submittedName>
    <submittedName>
        <fullName evidence="3">NDUFB8</fullName>
    </submittedName>
</protein>
<reference evidence="3" key="2">
    <citation type="submission" date="2021-02" db="EMBL/GenBank/DDBJ databases">
        <authorList>
            <person name="Bekaert M."/>
        </authorList>
    </citation>
    <scope>NUCLEOTIDE SEQUENCE</scope>
    <source>
        <strain evidence="3">IoA-00</strain>
    </source>
</reference>
<gene>
    <name evidence="2" type="primary">NDUB8</name>
    <name evidence="3" type="ORF">LSAA_1976</name>
</gene>
<keyword evidence="1" id="KW-1133">Transmembrane helix</keyword>
<evidence type="ECO:0000313" key="4">
    <source>
        <dbReference type="Proteomes" id="UP000675881"/>
    </source>
</evidence>
<reference evidence="2" key="1">
    <citation type="submission" date="2010-03" db="EMBL/GenBank/DDBJ databases">
        <title>Atlantic Lepeophtheirus salmonis ESTs and full-length cDNAs.</title>
        <authorList>
            <person name="Yasuike M."/>
            <person name="von Schalburg K."/>
            <person name="Cooper G."/>
            <person name="Leong J."/>
            <person name="Nilsen F."/>
            <person name="Jones S.R.M."/>
            <person name="Koop B.F."/>
        </authorList>
    </citation>
    <scope>NUCLEOTIDE SEQUENCE</scope>
    <source>
        <strain evidence="2">Atlantic form</strain>
        <tissue evidence="2">Mixed tissue</tissue>
    </source>
</reference>
<dbReference type="Proteomes" id="UP000675881">
    <property type="component" value="Chromosome 1"/>
</dbReference>
<dbReference type="AlphaFoldDB" id="D3PK46"/>
<dbReference type="PANTHER" id="PTHR12840:SF1">
    <property type="entry name" value="NADH DEHYDROGENASE [UBIQUINONE] 1 BETA SUBCOMPLEX SUBUNIT 8, MITOCHONDRIAL"/>
    <property type="match status" value="1"/>
</dbReference>
<keyword evidence="4" id="KW-1185">Reference proteome</keyword>
<evidence type="ECO:0000313" key="3">
    <source>
        <dbReference type="EMBL" id="CAF2772279.1"/>
    </source>
</evidence>
<accession>D3PK46</accession>
<dbReference type="Pfam" id="PF05821">
    <property type="entry name" value="NDUF_B8"/>
    <property type="match status" value="1"/>
</dbReference>
<proteinExistence type="evidence at transcript level"/>
<name>D3PK46_LEPSM</name>
<dbReference type="EMBL" id="BT122002">
    <property type="protein sequence ID" value="ADD38932.1"/>
    <property type="molecule type" value="mRNA"/>
</dbReference>
<evidence type="ECO:0000256" key="1">
    <source>
        <dbReference type="SAM" id="Phobius"/>
    </source>
</evidence>
<keyword evidence="1" id="KW-0472">Membrane</keyword>
<dbReference type="GO" id="GO:0005739">
    <property type="term" value="C:mitochondrion"/>
    <property type="evidence" value="ECO:0007669"/>
    <property type="project" value="InterPro"/>
</dbReference>
<dbReference type="OrthoDB" id="2014058at2759"/>
<feature type="transmembrane region" description="Helical" evidence="1">
    <location>
        <begin position="139"/>
        <end position="160"/>
    </location>
</feature>
<dbReference type="InterPro" id="IPR008699">
    <property type="entry name" value="NDUFB8"/>
</dbReference>